<keyword evidence="2" id="KW-1185">Reference proteome</keyword>
<sequence length="144" mass="16054">MKWMRERDLLIAQTMAFVQSVTGKMPEAEKTVATSITQLSVETSELTRAATPLPDVEALLAETTPAAQAPTEASREIPREFSRLASLMRPDLREDFQAEIKARVATFRAHQERFNREREAYCSATMAKVHAAIKEGGQPPRPGK</sequence>
<accession>A0A0R3M565</accession>
<dbReference type="Proteomes" id="UP000051913">
    <property type="component" value="Unassembled WGS sequence"/>
</dbReference>
<evidence type="ECO:0000313" key="1">
    <source>
        <dbReference type="EMBL" id="KRR12432.1"/>
    </source>
</evidence>
<proteinExistence type="predicted"/>
<dbReference type="AlphaFoldDB" id="A0A0R3M565"/>
<comment type="caution">
    <text evidence="1">The sequence shown here is derived from an EMBL/GenBank/DDBJ whole genome shotgun (WGS) entry which is preliminary data.</text>
</comment>
<organism evidence="1 2">
    <name type="scientific">Bradyrhizobium valentinum</name>
    <dbReference type="NCBI Taxonomy" id="1518501"/>
    <lineage>
        <taxon>Bacteria</taxon>
        <taxon>Pseudomonadati</taxon>
        <taxon>Pseudomonadota</taxon>
        <taxon>Alphaproteobacteria</taxon>
        <taxon>Hyphomicrobiales</taxon>
        <taxon>Nitrobacteraceae</taxon>
        <taxon>Bradyrhizobium</taxon>
    </lineage>
</organism>
<dbReference type="OrthoDB" id="8256309at2"/>
<protein>
    <submittedName>
        <fullName evidence="1">Uncharacterized protein</fullName>
    </submittedName>
</protein>
<reference evidence="1 2" key="1">
    <citation type="submission" date="2014-03" db="EMBL/GenBank/DDBJ databases">
        <title>Bradyrhizobium valentinum sp. nov., isolated from effective nodules of Lupinus mariae-josephae, a lupine endemic of basic-lime soils in Eastern Spain.</title>
        <authorList>
            <person name="Duran D."/>
            <person name="Rey L."/>
            <person name="Navarro A."/>
            <person name="Busquets A."/>
            <person name="Imperial J."/>
            <person name="Ruiz-Argueso T."/>
        </authorList>
    </citation>
    <scope>NUCLEOTIDE SEQUENCE [LARGE SCALE GENOMIC DNA]</scope>
    <source>
        <strain evidence="1 2">LmjM3</strain>
    </source>
</reference>
<evidence type="ECO:0000313" key="2">
    <source>
        <dbReference type="Proteomes" id="UP000051913"/>
    </source>
</evidence>
<dbReference type="EMBL" id="LLXX01000029">
    <property type="protein sequence ID" value="KRR12432.1"/>
    <property type="molecule type" value="Genomic_DNA"/>
</dbReference>
<gene>
    <name evidence="1" type="ORF">CP49_08410</name>
</gene>
<dbReference type="RefSeq" id="WP_063791630.1">
    <property type="nucleotide sequence ID" value="NZ_LLXX01000029.1"/>
</dbReference>
<name>A0A0R3M565_9BRAD</name>